<comment type="function">
    <text evidence="7">Arginine methyltransferase involved in the assembly or stability of mitochondrial NADH:ubiquinone oxidoreductase complex (complex I).</text>
</comment>
<dbReference type="GO" id="GO:0005739">
    <property type="term" value="C:mitochondrion"/>
    <property type="evidence" value="ECO:0007669"/>
    <property type="project" value="UniProtKB-SubCell"/>
</dbReference>
<dbReference type="eggNOG" id="ENOG502QRKD">
    <property type="taxonomic scope" value="Eukaryota"/>
</dbReference>
<dbReference type="PANTHER" id="PTHR12049">
    <property type="entry name" value="PROTEIN ARGININE METHYLTRANSFERASE NDUFAF7, MITOCHONDRIAL"/>
    <property type="match status" value="1"/>
</dbReference>
<name>A0A0W4ZEW1_PNEJ7</name>
<evidence type="ECO:0000313" key="8">
    <source>
        <dbReference type="EMBL" id="KTW26913.1"/>
    </source>
</evidence>
<dbReference type="InterPro" id="IPR029063">
    <property type="entry name" value="SAM-dependent_MTases_sf"/>
</dbReference>
<proteinExistence type="inferred from homology"/>
<keyword evidence="5 7" id="KW-0496">Mitochondrion</keyword>
<evidence type="ECO:0000256" key="2">
    <source>
        <dbReference type="ARBA" id="ARBA00005891"/>
    </source>
</evidence>
<keyword evidence="3 7" id="KW-0489">Methyltransferase</keyword>
<comment type="subcellular location">
    <subcellularLocation>
        <location evidence="1 7">Mitochondrion</location>
    </subcellularLocation>
</comment>
<comment type="similarity">
    <text evidence="2 7">Belongs to the NDUFAF7 family.</text>
</comment>
<evidence type="ECO:0000256" key="6">
    <source>
        <dbReference type="ARBA" id="ARBA00048612"/>
    </source>
</evidence>
<evidence type="ECO:0000256" key="1">
    <source>
        <dbReference type="ARBA" id="ARBA00004173"/>
    </source>
</evidence>
<accession>A0A0W4ZEW1</accession>
<dbReference type="EC" id="2.1.1.320" evidence="7"/>
<dbReference type="SUPFAM" id="SSF53335">
    <property type="entry name" value="S-adenosyl-L-methionine-dependent methyltransferases"/>
    <property type="match status" value="1"/>
</dbReference>
<gene>
    <name evidence="8" type="ORF">T551_03375</name>
</gene>
<dbReference type="OrthoDB" id="17415at2759"/>
<keyword evidence="9" id="KW-1185">Reference proteome</keyword>
<organism evidence="8 9">
    <name type="scientific">Pneumocystis jirovecii (strain RU7)</name>
    <name type="common">Human pneumocystis pneumonia agent</name>
    <dbReference type="NCBI Taxonomy" id="1408657"/>
    <lineage>
        <taxon>Eukaryota</taxon>
        <taxon>Fungi</taxon>
        <taxon>Dikarya</taxon>
        <taxon>Ascomycota</taxon>
        <taxon>Taphrinomycotina</taxon>
        <taxon>Pneumocystomycetes</taxon>
        <taxon>Pneumocystaceae</taxon>
        <taxon>Pneumocystis</taxon>
    </lineage>
</organism>
<dbReference type="EMBL" id="LFWA01000016">
    <property type="protein sequence ID" value="KTW26913.1"/>
    <property type="molecule type" value="Genomic_DNA"/>
</dbReference>
<evidence type="ECO:0000256" key="4">
    <source>
        <dbReference type="ARBA" id="ARBA00022679"/>
    </source>
</evidence>
<dbReference type="InterPro" id="IPR003788">
    <property type="entry name" value="NDUFAF7"/>
</dbReference>
<dbReference type="RefSeq" id="XP_018228244.1">
    <property type="nucleotide sequence ID" value="XM_018375638.1"/>
</dbReference>
<reference evidence="9" key="1">
    <citation type="journal article" date="2016" name="Nat. Commun.">
        <title>Genome analysis of three Pneumocystis species reveals adaptation mechanisms to life exclusively in mammalian hosts.</title>
        <authorList>
            <person name="Ma L."/>
            <person name="Chen Z."/>
            <person name="Huang D.W."/>
            <person name="Kutty G."/>
            <person name="Ishihara M."/>
            <person name="Wang H."/>
            <person name="Abouelleil A."/>
            <person name="Bishop L."/>
            <person name="Davey E."/>
            <person name="Deng R."/>
            <person name="Deng X."/>
            <person name="Fan L."/>
            <person name="Fantoni G."/>
            <person name="Fitzgerald M."/>
            <person name="Gogineni E."/>
            <person name="Goldberg J.M."/>
            <person name="Handley G."/>
            <person name="Hu X."/>
            <person name="Huber C."/>
            <person name="Jiao X."/>
            <person name="Jones K."/>
            <person name="Levin J.Z."/>
            <person name="Liu Y."/>
            <person name="Macdonald P."/>
            <person name="Melnikov A."/>
            <person name="Raley C."/>
            <person name="Sassi M."/>
            <person name="Sherman B.T."/>
            <person name="Song X."/>
            <person name="Sykes S."/>
            <person name="Tran B."/>
            <person name="Walsh L."/>
            <person name="Xia Y."/>
            <person name="Yang J."/>
            <person name="Young S."/>
            <person name="Zeng Q."/>
            <person name="Zheng X."/>
            <person name="Stephens R."/>
            <person name="Nusbaum C."/>
            <person name="Birren B.W."/>
            <person name="Azadi P."/>
            <person name="Lempicki R.A."/>
            <person name="Cuomo C.A."/>
            <person name="Kovacs J.A."/>
        </authorList>
    </citation>
    <scope>NUCLEOTIDE SEQUENCE [LARGE SCALE GENOMIC DNA]</scope>
    <source>
        <strain evidence="9">RU7</strain>
    </source>
</reference>
<dbReference type="AlphaFoldDB" id="A0A0W4ZEW1"/>
<dbReference type="Pfam" id="PF02636">
    <property type="entry name" value="Methyltransf_28"/>
    <property type="match status" value="1"/>
</dbReference>
<evidence type="ECO:0000256" key="7">
    <source>
        <dbReference type="RuleBase" id="RU364114"/>
    </source>
</evidence>
<evidence type="ECO:0000256" key="5">
    <source>
        <dbReference type="ARBA" id="ARBA00023128"/>
    </source>
</evidence>
<comment type="caution">
    <text evidence="8">The sequence shown here is derived from an EMBL/GenBank/DDBJ whole genome shotgun (WGS) entry which is preliminary data.</text>
</comment>
<protein>
    <recommendedName>
        <fullName evidence="7">Protein arginine methyltransferase NDUFAF7</fullName>
        <ecNumber evidence="7">2.1.1.320</ecNumber>
    </recommendedName>
</protein>
<dbReference type="Gene3D" id="3.40.50.12710">
    <property type="match status" value="1"/>
</dbReference>
<evidence type="ECO:0000256" key="3">
    <source>
        <dbReference type="ARBA" id="ARBA00022603"/>
    </source>
</evidence>
<dbReference type="GO" id="GO:0035243">
    <property type="term" value="F:protein-arginine omega-N symmetric methyltransferase activity"/>
    <property type="evidence" value="ECO:0007669"/>
    <property type="project" value="UniProtKB-EC"/>
</dbReference>
<comment type="catalytic activity">
    <reaction evidence="6 7">
        <text>L-arginyl-[protein] + 2 S-adenosyl-L-methionine = N(omega),N(omega)'-dimethyl-L-arginyl-[protein] + 2 S-adenosyl-L-homocysteine + 2 H(+)</text>
        <dbReference type="Rhea" id="RHEA:48108"/>
        <dbReference type="Rhea" id="RHEA-COMP:10532"/>
        <dbReference type="Rhea" id="RHEA-COMP:11992"/>
        <dbReference type="ChEBI" id="CHEBI:15378"/>
        <dbReference type="ChEBI" id="CHEBI:29965"/>
        <dbReference type="ChEBI" id="CHEBI:57856"/>
        <dbReference type="ChEBI" id="CHEBI:59789"/>
        <dbReference type="ChEBI" id="CHEBI:88221"/>
        <dbReference type="EC" id="2.1.1.320"/>
    </reaction>
</comment>
<dbReference type="Proteomes" id="UP000053447">
    <property type="component" value="Unassembled WGS sequence"/>
</dbReference>
<dbReference type="VEuPathDB" id="FungiDB:T551_03375"/>
<sequence length="490" mass="58105">MLDFYWVRFILSGSNRLLWQTAYSRCYSTSWIIRRNTKTQEKVYPYRSGGTLYNDLPENLPEKCRKTDAASLITEKIPPRQVQMLVRDFIEDSLYNPFYGYYSKQACILSTPMPFEFSKMKNNNSFYKELSKIYTEYDKAAAQEGIQHPKQLWHTPTELFKPYYGEAIARYLLTHYKLSYYPYDDLRIYEVGSGNGTLMFNILDYLRNIDPDVYARTKYCAIEISHSLATQQIKTLKNAKNYYEHQEKIEIINKNIFDWNTLDPNPCFFILFEVLDNFSHDLIRYNPITQQPYQAIVVIDEIGDIHEFYSPNLDPLIIKYLSIKRKITEEYNHKYKTFFYFLKRLKTFLPFSENLINPEFIPTKQLILFDVLRKYFPQHNLIISDFSSLPEAIQGLNAPLVQTRLSGMTIPCSTYLVKQGYFDIMFPTDFQNLKDLYRKVCLQSGETKLIKIYAHRKFLEQWGDTKATKTISGENPMLDWFENVKFLITQ</sequence>
<evidence type="ECO:0000313" key="9">
    <source>
        <dbReference type="Proteomes" id="UP000053447"/>
    </source>
</evidence>
<dbReference type="STRING" id="1408657.A0A0W4ZEW1"/>
<dbReference type="GO" id="GO:0032259">
    <property type="term" value="P:methylation"/>
    <property type="evidence" value="ECO:0007669"/>
    <property type="project" value="UniProtKB-KW"/>
</dbReference>
<dbReference type="PANTHER" id="PTHR12049:SF5">
    <property type="entry name" value="PROTEIN ARGININE METHYLTRANSFERASE NDUFAF7 HOMOLOG, MITOCHONDRIAL"/>
    <property type="match status" value="1"/>
</dbReference>
<dbReference type="InterPro" id="IPR038375">
    <property type="entry name" value="NDUFAF7_sf"/>
</dbReference>
<keyword evidence="4 7" id="KW-0808">Transferase</keyword>
<dbReference type="GeneID" id="28941893"/>